<name>A0A383AJC8_9ZZZZ</name>
<evidence type="ECO:0000313" key="1">
    <source>
        <dbReference type="EMBL" id="SVE07285.1"/>
    </source>
</evidence>
<dbReference type="AlphaFoldDB" id="A0A383AJC8"/>
<reference evidence="1" key="1">
    <citation type="submission" date="2018-05" db="EMBL/GenBank/DDBJ databases">
        <authorList>
            <person name="Lanie J.A."/>
            <person name="Ng W.-L."/>
            <person name="Kazmierczak K.M."/>
            <person name="Andrzejewski T.M."/>
            <person name="Davidsen T.M."/>
            <person name="Wayne K.J."/>
            <person name="Tettelin H."/>
            <person name="Glass J.I."/>
            <person name="Rusch D."/>
            <person name="Podicherti R."/>
            <person name="Tsui H.-C.T."/>
            <person name="Winkler M.E."/>
        </authorList>
    </citation>
    <scope>NUCLEOTIDE SEQUENCE</scope>
</reference>
<dbReference type="EMBL" id="UINC01192243">
    <property type="protein sequence ID" value="SVE07285.1"/>
    <property type="molecule type" value="Genomic_DNA"/>
</dbReference>
<protein>
    <submittedName>
        <fullName evidence="1">Uncharacterized protein</fullName>
    </submittedName>
</protein>
<organism evidence="1">
    <name type="scientific">marine metagenome</name>
    <dbReference type="NCBI Taxonomy" id="408172"/>
    <lineage>
        <taxon>unclassified sequences</taxon>
        <taxon>metagenomes</taxon>
        <taxon>ecological metagenomes</taxon>
    </lineage>
</organism>
<gene>
    <name evidence="1" type="ORF">METZ01_LOCUS460139</name>
</gene>
<accession>A0A383AJC8</accession>
<sequence>MDDFSWKILRLKKRSCLYKAEFAVPAVVAGCFAAKACVFRGAAFEAPGWLYGMGIFLTYSAHKTIFNEGRVIIAYLAYLRKA</sequence>
<proteinExistence type="predicted"/>